<feature type="transmembrane region" description="Helical" evidence="6">
    <location>
        <begin position="165"/>
        <end position="183"/>
    </location>
</feature>
<evidence type="ECO:0000259" key="7">
    <source>
        <dbReference type="PROSITE" id="PS50850"/>
    </source>
</evidence>
<feature type="compositionally biased region" description="Basic and acidic residues" evidence="5">
    <location>
        <begin position="1"/>
        <end position="11"/>
    </location>
</feature>
<dbReference type="Pfam" id="PF07690">
    <property type="entry name" value="MFS_1"/>
    <property type="match status" value="1"/>
</dbReference>
<gene>
    <name evidence="8" type="ORF">V1264_014484</name>
</gene>
<evidence type="ECO:0000313" key="8">
    <source>
        <dbReference type="EMBL" id="KAK7110645.1"/>
    </source>
</evidence>
<feature type="transmembrane region" description="Helical" evidence="6">
    <location>
        <begin position="454"/>
        <end position="476"/>
    </location>
</feature>
<feature type="transmembrane region" description="Helical" evidence="6">
    <location>
        <begin position="225"/>
        <end position="244"/>
    </location>
</feature>
<dbReference type="PANTHER" id="PTHR11662">
    <property type="entry name" value="SOLUTE CARRIER FAMILY 17"/>
    <property type="match status" value="1"/>
</dbReference>
<dbReference type="PROSITE" id="PS50850">
    <property type="entry name" value="MFS"/>
    <property type="match status" value="1"/>
</dbReference>
<evidence type="ECO:0000256" key="1">
    <source>
        <dbReference type="ARBA" id="ARBA00004141"/>
    </source>
</evidence>
<feature type="transmembrane region" description="Helical" evidence="6">
    <location>
        <begin position="256"/>
        <end position="279"/>
    </location>
</feature>
<feature type="transmembrane region" description="Helical" evidence="6">
    <location>
        <begin position="422"/>
        <end position="442"/>
    </location>
</feature>
<keyword evidence="9" id="KW-1185">Reference proteome</keyword>
<dbReference type="SUPFAM" id="SSF103473">
    <property type="entry name" value="MFS general substrate transporter"/>
    <property type="match status" value="1"/>
</dbReference>
<feature type="transmembrane region" description="Helical" evidence="6">
    <location>
        <begin position="488"/>
        <end position="509"/>
    </location>
</feature>
<evidence type="ECO:0000256" key="2">
    <source>
        <dbReference type="ARBA" id="ARBA00022692"/>
    </source>
</evidence>
<dbReference type="InterPro" id="IPR020846">
    <property type="entry name" value="MFS_dom"/>
</dbReference>
<comment type="subcellular location">
    <subcellularLocation>
        <location evidence="1">Membrane</location>
        <topology evidence="1">Multi-pass membrane protein</topology>
    </subcellularLocation>
</comment>
<feature type="transmembrane region" description="Helical" evidence="6">
    <location>
        <begin position="320"/>
        <end position="340"/>
    </location>
</feature>
<evidence type="ECO:0000256" key="4">
    <source>
        <dbReference type="ARBA" id="ARBA00023136"/>
    </source>
</evidence>
<organism evidence="8 9">
    <name type="scientific">Littorina saxatilis</name>
    <dbReference type="NCBI Taxonomy" id="31220"/>
    <lineage>
        <taxon>Eukaryota</taxon>
        <taxon>Metazoa</taxon>
        <taxon>Spiralia</taxon>
        <taxon>Lophotrochozoa</taxon>
        <taxon>Mollusca</taxon>
        <taxon>Gastropoda</taxon>
        <taxon>Caenogastropoda</taxon>
        <taxon>Littorinimorpha</taxon>
        <taxon>Littorinoidea</taxon>
        <taxon>Littorinidae</taxon>
        <taxon>Littorina</taxon>
    </lineage>
</organism>
<accession>A0AAN9GL23</accession>
<feature type="transmembrane region" description="Helical" evidence="6">
    <location>
        <begin position="189"/>
        <end position="213"/>
    </location>
</feature>
<dbReference type="GO" id="GO:0006820">
    <property type="term" value="P:monoatomic anion transport"/>
    <property type="evidence" value="ECO:0007669"/>
    <property type="project" value="TreeGrafter"/>
</dbReference>
<feature type="transmembrane region" description="Helical" evidence="6">
    <location>
        <begin position="400"/>
        <end position="416"/>
    </location>
</feature>
<dbReference type="Gene3D" id="1.20.1250.20">
    <property type="entry name" value="MFS general substrate transporter like domains"/>
    <property type="match status" value="2"/>
</dbReference>
<dbReference type="GO" id="GO:0022857">
    <property type="term" value="F:transmembrane transporter activity"/>
    <property type="evidence" value="ECO:0007669"/>
    <property type="project" value="InterPro"/>
</dbReference>
<dbReference type="EMBL" id="JBAMIC010000003">
    <property type="protein sequence ID" value="KAK7110645.1"/>
    <property type="molecule type" value="Genomic_DNA"/>
</dbReference>
<dbReference type="InterPro" id="IPR050382">
    <property type="entry name" value="MFS_Na/Anion_cotransporter"/>
</dbReference>
<proteinExistence type="predicted"/>
<dbReference type="FunFam" id="1.20.1250.20:FF:000532">
    <property type="entry name" value="SLC (SoLute Carrier) homolog"/>
    <property type="match status" value="1"/>
</dbReference>
<dbReference type="InterPro" id="IPR036259">
    <property type="entry name" value="MFS_trans_sf"/>
</dbReference>
<feature type="domain" description="Major facilitator superfamily (MFS) profile" evidence="7">
    <location>
        <begin position="94"/>
        <end position="514"/>
    </location>
</feature>
<evidence type="ECO:0000256" key="5">
    <source>
        <dbReference type="SAM" id="MobiDB-lite"/>
    </source>
</evidence>
<keyword evidence="2 6" id="KW-0812">Transmembrane</keyword>
<dbReference type="GO" id="GO:0016020">
    <property type="term" value="C:membrane"/>
    <property type="evidence" value="ECO:0007669"/>
    <property type="project" value="UniProtKB-SubCell"/>
</dbReference>
<evidence type="ECO:0000313" key="9">
    <source>
        <dbReference type="Proteomes" id="UP001374579"/>
    </source>
</evidence>
<comment type="caution">
    <text evidence="8">The sequence shown here is derived from an EMBL/GenBank/DDBJ whole genome shotgun (WGS) entry which is preliminary data.</text>
</comment>
<dbReference type="InterPro" id="IPR011701">
    <property type="entry name" value="MFS"/>
</dbReference>
<evidence type="ECO:0000256" key="3">
    <source>
        <dbReference type="ARBA" id="ARBA00022989"/>
    </source>
</evidence>
<dbReference type="Proteomes" id="UP001374579">
    <property type="component" value="Unassembled WGS sequence"/>
</dbReference>
<protein>
    <recommendedName>
        <fullName evidence="7">Major facilitator superfamily (MFS) profile domain-containing protein</fullName>
    </recommendedName>
</protein>
<keyword evidence="3 6" id="KW-1133">Transmembrane helix</keyword>
<sequence>MNLQVRTEKNKLHTSKTSLKGPKTPAIIKNDDVADDDVESFCDKMTSCRWVIGYMCCAARFSQSAIRQCIGMAVVCMMVRTAEKTTTKPTVESFLPVSQLQETVAGQNVSFNGTVAHNVSTGMKIGDLEWTPGFEGLILNAYNIGFFFSPIIGGHIAGRFGGKRVVLVALLAGSIVTICLPLAANFNYIFIIVLRILAGVFLGVVDPAIQALWARWAPKHEKAQLTTCSYSGLSLAGIVTFYISGKLCGVNNNHGWPLIFYFFGGFAFFCSIPWIFLVYDSPEQHPRILDYELNLIAKEKDPSEGSKTVKTPWKSMLTSGPFWAIAVAHITYTWVTSWMMSYLPMYLSDVMKFNVEEDGLYSSLPYVGRLLSGFVCSYLSDKLQHSGVLSTGSCRKLFQLVGCLGCAACALAVGFLDHTSRGVAVALLVLAMSFQNVTSLAFRINHLDIAPRFAGVMMGITVTGAMGVALSGPPITEAIIKNDTQEEWLIVFIIVASLNIVGGVVFCIFSSGEVQDWALPQSCDIVITVCDVDTLGPSTSHDSTSHDRTHEIEKTLEEELGTSL</sequence>
<dbReference type="PANTHER" id="PTHR11662:SF399">
    <property type="entry name" value="FI19708P1-RELATED"/>
    <property type="match status" value="1"/>
</dbReference>
<dbReference type="AlphaFoldDB" id="A0AAN9GL23"/>
<name>A0AAN9GL23_9CAEN</name>
<keyword evidence="4 6" id="KW-0472">Membrane</keyword>
<reference evidence="8 9" key="1">
    <citation type="submission" date="2024-02" db="EMBL/GenBank/DDBJ databases">
        <title>Chromosome-scale genome assembly of the rough periwinkle Littorina saxatilis.</title>
        <authorList>
            <person name="De Jode A."/>
            <person name="Faria R."/>
            <person name="Formenti G."/>
            <person name="Sims Y."/>
            <person name="Smith T.P."/>
            <person name="Tracey A."/>
            <person name="Wood J.M.D."/>
            <person name="Zagrodzka Z.B."/>
            <person name="Johannesson K."/>
            <person name="Butlin R.K."/>
            <person name="Leder E.H."/>
        </authorList>
    </citation>
    <scope>NUCLEOTIDE SEQUENCE [LARGE SCALE GENOMIC DNA]</scope>
    <source>
        <strain evidence="8">Snail1</strain>
        <tissue evidence="8">Muscle</tissue>
    </source>
</reference>
<feature type="region of interest" description="Disordered" evidence="5">
    <location>
        <begin position="1"/>
        <end position="21"/>
    </location>
</feature>
<evidence type="ECO:0000256" key="6">
    <source>
        <dbReference type="SAM" id="Phobius"/>
    </source>
</evidence>